<reference evidence="15" key="2">
    <citation type="submission" date="2025-09" db="UniProtKB">
        <authorList>
            <consortium name="Ensembl"/>
        </authorList>
    </citation>
    <scope>IDENTIFICATION</scope>
</reference>
<evidence type="ECO:0000256" key="3">
    <source>
        <dbReference type="ARBA" id="ARBA00022723"/>
    </source>
</evidence>
<dbReference type="InterPro" id="IPR013087">
    <property type="entry name" value="Znf_C2H2_type"/>
</dbReference>
<dbReference type="SUPFAM" id="SSF57667">
    <property type="entry name" value="beta-beta-alpha zinc fingers"/>
    <property type="match status" value="3"/>
</dbReference>
<feature type="domain" description="C2H2-type" evidence="13">
    <location>
        <begin position="344"/>
        <end position="371"/>
    </location>
</feature>
<dbReference type="PROSITE" id="PS50157">
    <property type="entry name" value="ZINC_FINGER_C2H2_2"/>
    <property type="match status" value="5"/>
</dbReference>
<feature type="domain" description="C2H2-type" evidence="13">
    <location>
        <begin position="232"/>
        <end position="259"/>
    </location>
</feature>
<evidence type="ECO:0000256" key="2">
    <source>
        <dbReference type="ARBA" id="ARBA00006991"/>
    </source>
</evidence>
<dbReference type="GO" id="GO:0008270">
    <property type="term" value="F:zinc ion binding"/>
    <property type="evidence" value="ECO:0007669"/>
    <property type="project" value="UniProtKB-KW"/>
</dbReference>
<dbReference type="InterPro" id="IPR038269">
    <property type="entry name" value="SCAN_sf"/>
</dbReference>
<feature type="compositionally biased region" description="Basic and acidic residues" evidence="12">
    <location>
        <begin position="150"/>
        <end position="160"/>
    </location>
</feature>
<dbReference type="FunFam" id="3.30.160.60:FF:002343">
    <property type="entry name" value="Zinc finger protein 33A"/>
    <property type="match status" value="2"/>
</dbReference>
<dbReference type="Pfam" id="PF00096">
    <property type="entry name" value="zf-C2H2"/>
    <property type="match status" value="5"/>
</dbReference>
<proteinExistence type="inferred from homology"/>
<keyword evidence="4" id="KW-0677">Repeat</keyword>
<keyword evidence="8" id="KW-0238">DNA-binding</keyword>
<evidence type="ECO:0000256" key="5">
    <source>
        <dbReference type="ARBA" id="ARBA00022771"/>
    </source>
</evidence>
<evidence type="ECO:0000256" key="8">
    <source>
        <dbReference type="ARBA" id="ARBA00023125"/>
    </source>
</evidence>
<keyword evidence="7" id="KW-0805">Transcription regulation</keyword>
<accession>A0A8C3F2R2</accession>
<keyword evidence="5 11" id="KW-0863">Zinc-finger</keyword>
<evidence type="ECO:0000256" key="6">
    <source>
        <dbReference type="ARBA" id="ARBA00022833"/>
    </source>
</evidence>
<reference evidence="15" key="1">
    <citation type="submission" date="2025-08" db="UniProtKB">
        <authorList>
            <consortium name="Ensembl"/>
        </authorList>
    </citation>
    <scope>IDENTIFICATION</scope>
</reference>
<feature type="region of interest" description="Disordered" evidence="12">
    <location>
        <begin position="103"/>
        <end position="122"/>
    </location>
</feature>
<dbReference type="InterPro" id="IPR050331">
    <property type="entry name" value="Zinc_finger"/>
</dbReference>
<dbReference type="GO" id="GO:0010468">
    <property type="term" value="P:regulation of gene expression"/>
    <property type="evidence" value="ECO:0007669"/>
    <property type="project" value="TreeGrafter"/>
</dbReference>
<dbReference type="PANTHER" id="PTHR16515">
    <property type="entry name" value="PR DOMAIN ZINC FINGER PROTEIN"/>
    <property type="match status" value="1"/>
</dbReference>
<evidence type="ECO:0000256" key="9">
    <source>
        <dbReference type="ARBA" id="ARBA00023163"/>
    </source>
</evidence>
<dbReference type="GO" id="GO:0003677">
    <property type="term" value="F:DNA binding"/>
    <property type="evidence" value="ECO:0007669"/>
    <property type="project" value="UniProtKB-KW"/>
</dbReference>
<dbReference type="InterPro" id="IPR036236">
    <property type="entry name" value="Znf_C2H2_sf"/>
</dbReference>
<keyword evidence="3" id="KW-0479">Metal-binding</keyword>
<keyword evidence="16" id="KW-1185">Reference proteome</keyword>
<evidence type="ECO:0000256" key="7">
    <source>
        <dbReference type="ARBA" id="ARBA00023015"/>
    </source>
</evidence>
<dbReference type="GO" id="GO:0005634">
    <property type="term" value="C:nucleus"/>
    <property type="evidence" value="ECO:0007669"/>
    <property type="project" value="UniProtKB-SubCell"/>
</dbReference>
<evidence type="ECO:0000256" key="11">
    <source>
        <dbReference type="PROSITE-ProRule" id="PRU00042"/>
    </source>
</evidence>
<keyword evidence="10" id="KW-0539">Nucleus</keyword>
<comment type="similarity">
    <text evidence="2">Belongs to the krueppel C2H2-type zinc-finger protein family.</text>
</comment>
<dbReference type="FunFam" id="3.30.160.60:FF:000358">
    <property type="entry name" value="zinc finger protein 24"/>
    <property type="match status" value="1"/>
</dbReference>
<dbReference type="PANTHER" id="PTHR16515:SF57">
    <property type="entry name" value="ZINC FINGER PROTEIN 154-LIKE"/>
    <property type="match status" value="1"/>
</dbReference>
<dbReference type="Gene3D" id="3.30.160.60">
    <property type="entry name" value="Classic Zinc Finger"/>
    <property type="match status" value="6"/>
</dbReference>
<dbReference type="GeneTree" id="ENSGT00940000156207"/>
<feature type="region of interest" description="Disordered" evidence="12">
    <location>
        <begin position="135"/>
        <end position="171"/>
    </location>
</feature>
<name>A0A8C3F2R2_CHRPI</name>
<evidence type="ECO:0000313" key="15">
    <source>
        <dbReference type="Ensembl" id="ENSCPBP00000002263.1"/>
    </source>
</evidence>
<keyword evidence="6" id="KW-0862">Zinc</keyword>
<dbReference type="AlphaFoldDB" id="A0A8C3F2R2"/>
<dbReference type="PROSITE" id="PS00028">
    <property type="entry name" value="ZINC_FINGER_C2H2_1"/>
    <property type="match status" value="5"/>
</dbReference>
<evidence type="ECO:0000259" key="13">
    <source>
        <dbReference type="PROSITE" id="PS50157"/>
    </source>
</evidence>
<evidence type="ECO:0000256" key="1">
    <source>
        <dbReference type="ARBA" id="ARBA00004123"/>
    </source>
</evidence>
<dbReference type="Proteomes" id="UP000694380">
    <property type="component" value="Unplaced"/>
</dbReference>
<dbReference type="SMART" id="SM00355">
    <property type="entry name" value="ZnF_C2H2"/>
    <property type="match status" value="5"/>
</dbReference>
<feature type="compositionally biased region" description="Low complexity" evidence="12">
    <location>
        <begin position="162"/>
        <end position="171"/>
    </location>
</feature>
<evidence type="ECO:0000256" key="10">
    <source>
        <dbReference type="ARBA" id="ARBA00023242"/>
    </source>
</evidence>
<dbReference type="Gene3D" id="1.10.4020.10">
    <property type="entry name" value="DNA breaking-rejoining enzymes"/>
    <property type="match status" value="1"/>
</dbReference>
<feature type="domain" description="C2H2-type" evidence="13">
    <location>
        <begin position="260"/>
        <end position="287"/>
    </location>
</feature>
<dbReference type="SMART" id="SM00431">
    <property type="entry name" value="SCAN"/>
    <property type="match status" value="1"/>
</dbReference>
<dbReference type="PROSITE" id="PS50804">
    <property type="entry name" value="SCAN_BOX"/>
    <property type="match status" value="1"/>
</dbReference>
<sequence length="384" mass="43543">NTHRTRPLQQSRYQEDKTPVSQLYDLIQLARKWLQTESRSPEEILAVLVIDRYMRGLPPDLRAWVSQNEPSTYDEVVALARVEVPNPGCPAWSCGGALSSGWSNREQKPPARAVPSPGWSSGKALNRICPGCSHWEQKPPEPWQELQGNRTDDGRMRENEEGNPQQEGPEQVELQGNFLRRVEENFSQCLEQRKAWSNWHRSERKLGNHPRKQVGPSGLIAHQRTHTGERPYKCLYCGKSFSQRSSLITHGRIHTGEGPYKCLECGKSFIRPSALIVHQRTHTGEKPYTCLYCGKSFSQCSHLTSHGRIHTGEGPHKCLECGKSFSAPSALITHQRTHTGEKPYKCLDCDKSFSQSSNLTAHRRLHMGEKPCTCLDCGEKIQWT</sequence>
<keyword evidence="9" id="KW-0804">Transcription</keyword>
<organism evidence="15 16">
    <name type="scientific">Chrysemys picta bellii</name>
    <name type="common">Western painted turtle</name>
    <name type="synonym">Emys bellii</name>
    <dbReference type="NCBI Taxonomy" id="8478"/>
    <lineage>
        <taxon>Eukaryota</taxon>
        <taxon>Metazoa</taxon>
        <taxon>Chordata</taxon>
        <taxon>Craniata</taxon>
        <taxon>Vertebrata</taxon>
        <taxon>Euteleostomi</taxon>
        <taxon>Archelosauria</taxon>
        <taxon>Testudinata</taxon>
        <taxon>Testudines</taxon>
        <taxon>Cryptodira</taxon>
        <taxon>Durocryptodira</taxon>
        <taxon>Testudinoidea</taxon>
        <taxon>Emydidae</taxon>
        <taxon>Chrysemys</taxon>
    </lineage>
</organism>
<evidence type="ECO:0000256" key="12">
    <source>
        <dbReference type="SAM" id="MobiDB-lite"/>
    </source>
</evidence>
<dbReference type="FunFam" id="3.30.160.60:FF:000781">
    <property type="entry name" value="zinc finger protein 205 isoform X1"/>
    <property type="match status" value="1"/>
</dbReference>
<feature type="domain" description="SCAN box" evidence="14">
    <location>
        <begin position="8"/>
        <end position="79"/>
    </location>
</feature>
<dbReference type="Pfam" id="PF02023">
    <property type="entry name" value="SCAN"/>
    <property type="match status" value="1"/>
</dbReference>
<dbReference type="InterPro" id="IPR003309">
    <property type="entry name" value="SCAN_dom"/>
</dbReference>
<comment type="subcellular location">
    <subcellularLocation>
        <location evidence="1">Nucleus</location>
    </subcellularLocation>
</comment>
<protein>
    <submittedName>
        <fullName evidence="15">Uncharacterized protein</fullName>
    </submittedName>
</protein>
<evidence type="ECO:0000313" key="16">
    <source>
        <dbReference type="Proteomes" id="UP000694380"/>
    </source>
</evidence>
<evidence type="ECO:0000259" key="14">
    <source>
        <dbReference type="PROSITE" id="PS50804"/>
    </source>
</evidence>
<feature type="domain" description="C2H2-type" evidence="13">
    <location>
        <begin position="316"/>
        <end position="343"/>
    </location>
</feature>
<dbReference type="SUPFAM" id="SSF47353">
    <property type="entry name" value="Retrovirus capsid dimerization domain-like"/>
    <property type="match status" value="1"/>
</dbReference>
<feature type="domain" description="C2H2-type" evidence="13">
    <location>
        <begin position="288"/>
        <end position="315"/>
    </location>
</feature>
<evidence type="ECO:0000256" key="4">
    <source>
        <dbReference type="ARBA" id="ARBA00022737"/>
    </source>
</evidence>
<dbReference type="Ensembl" id="ENSCPBT00000002760.1">
    <property type="protein sequence ID" value="ENSCPBP00000002263.1"/>
    <property type="gene ID" value="ENSCPBG00000001826.1"/>
</dbReference>
<dbReference type="FunFam" id="3.30.160.60:FF:000367">
    <property type="entry name" value="Zinc finger protein 572"/>
    <property type="match status" value="1"/>
</dbReference>